<dbReference type="PANTHER" id="PTHR47458:SF1">
    <property type="entry name" value="SMAD_FHA DOMAIN-CONTAINING PROTEIN"/>
    <property type="match status" value="1"/>
</dbReference>
<keyword evidence="3" id="KW-1185">Reference proteome</keyword>
<dbReference type="EMBL" id="SDMP01000002">
    <property type="protein sequence ID" value="RYR72022.1"/>
    <property type="molecule type" value="Genomic_DNA"/>
</dbReference>
<accession>A0A445E972</accession>
<protein>
    <recommendedName>
        <fullName evidence="4">FHA domain-containing protein</fullName>
    </recommendedName>
</protein>
<evidence type="ECO:0000313" key="2">
    <source>
        <dbReference type="EMBL" id="RYR72022.1"/>
    </source>
</evidence>
<dbReference type="SUPFAM" id="SSF49879">
    <property type="entry name" value="SMAD/FHA domain"/>
    <property type="match status" value="1"/>
</dbReference>
<comment type="caution">
    <text evidence="2">The sequence shown here is derived from an EMBL/GenBank/DDBJ whole genome shotgun (WGS) entry which is preliminary data.</text>
</comment>
<name>A0A445E972_ARAHY</name>
<dbReference type="AlphaFoldDB" id="A0A445E972"/>
<dbReference type="Gene3D" id="2.60.200.20">
    <property type="match status" value="1"/>
</dbReference>
<evidence type="ECO:0008006" key="4">
    <source>
        <dbReference type="Google" id="ProtNLM"/>
    </source>
</evidence>
<sequence length="428" mass="48967">MATEENDAKPETTPNTTVPHLPTSTPNDVVSEPIQKQQQQQQQPPLNPRDFILSVASKIATQPLHNTPDPHVWGVLTAISNNARKRTQGINILLTADEHCIGRLVEDVRFQIDSNSVSANHCKIYRMRVTNENMEDTMSVFLKDTRLLPFLFWIYFTCILPSDSITILSFIPIPPLYNSLSSHTHTHTLASIFVRICNSLHMLLYIERWLCPLPQQIMQFPNGKQIDTDFLFALTFPPLYVEEFVSENKRLKGLGIGAPEGPISLDDFRSLQRSNTELRKQLENQVVLIDTLRNENRAAVELHENELKSVKESVAKGYLDQLKELQLMVDLKHKELGEANKISAEQKHALEDLNENLSVYMQSCAEANAIIHRYALLDSEFIIDVDIEWYEYFILCNFLGWQWIPVMLPIHVYEYAPIPAPSPSRVPD</sequence>
<dbReference type="InterPro" id="IPR008984">
    <property type="entry name" value="SMAD_FHA_dom_sf"/>
</dbReference>
<organism evidence="2 3">
    <name type="scientific">Arachis hypogaea</name>
    <name type="common">Peanut</name>
    <dbReference type="NCBI Taxonomy" id="3818"/>
    <lineage>
        <taxon>Eukaryota</taxon>
        <taxon>Viridiplantae</taxon>
        <taxon>Streptophyta</taxon>
        <taxon>Embryophyta</taxon>
        <taxon>Tracheophyta</taxon>
        <taxon>Spermatophyta</taxon>
        <taxon>Magnoliopsida</taxon>
        <taxon>eudicotyledons</taxon>
        <taxon>Gunneridae</taxon>
        <taxon>Pentapetalae</taxon>
        <taxon>rosids</taxon>
        <taxon>fabids</taxon>
        <taxon>Fabales</taxon>
        <taxon>Fabaceae</taxon>
        <taxon>Papilionoideae</taxon>
        <taxon>50 kb inversion clade</taxon>
        <taxon>dalbergioids sensu lato</taxon>
        <taxon>Dalbergieae</taxon>
        <taxon>Pterocarpus clade</taxon>
        <taxon>Arachis</taxon>
    </lineage>
</organism>
<gene>
    <name evidence="2" type="ORF">Ahy_A02g006224</name>
</gene>
<feature type="compositionally biased region" description="Polar residues" evidence="1">
    <location>
        <begin position="12"/>
        <end position="28"/>
    </location>
</feature>
<dbReference type="Proteomes" id="UP000289738">
    <property type="component" value="Chromosome A02"/>
</dbReference>
<dbReference type="PANTHER" id="PTHR47458">
    <property type="entry name" value="SMAD/FHA DOMAIN-CONTAINING PROTEIN"/>
    <property type="match status" value="1"/>
</dbReference>
<feature type="region of interest" description="Disordered" evidence="1">
    <location>
        <begin position="1"/>
        <end position="46"/>
    </location>
</feature>
<feature type="compositionally biased region" description="Basic and acidic residues" evidence="1">
    <location>
        <begin position="1"/>
        <end position="10"/>
    </location>
</feature>
<evidence type="ECO:0000256" key="1">
    <source>
        <dbReference type="SAM" id="MobiDB-lite"/>
    </source>
</evidence>
<proteinExistence type="predicted"/>
<reference evidence="2 3" key="1">
    <citation type="submission" date="2019-01" db="EMBL/GenBank/DDBJ databases">
        <title>Sequencing of cultivated peanut Arachis hypogaea provides insights into genome evolution and oil improvement.</title>
        <authorList>
            <person name="Chen X."/>
        </authorList>
    </citation>
    <scope>NUCLEOTIDE SEQUENCE [LARGE SCALE GENOMIC DNA]</scope>
    <source>
        <strain evidence="3">cv. Fuhuasheng</strain>
        <tissue evidence="2">Leaves</tissue>
    </source>
</reference>
<evidence type="ECO:0000313" key="3">
    <source>
        <dbReference type="Proteomes" id="UP000289738"/>
    </source>
</evidence>